<protein>
    <submittedName>
        <fullName evidence="3">Uncharacterized protein</fullName>
    </submittedName>
</protein>
<sequence>MRSKSPLQLLTILLVFSFVLSSAAGQTRRLLSHKENLPTQISSDKGVQELRNGEEVFDVAEELMVERRIDLESNDYPGTGANNKHDPKSPPGAP</sequence>
<dbReference type="PANTHER" id="PTHR33474:SF18">
    <property type="entry name" value="PROTEIN, PUTATIVE-RELATED"/>
    <property type="match status" value="1"/>
</dbReference>
<dbReference type="Gramene" id="rna-AYBTSS11_LOCUS3695">
    <property type="protein sequence ID" value="CAJ1918997.1"/>
    <property type="gene ID" value="gene-AYBTSS11_LOCUS3695"/>
</dbReference>
<feature type="region of interest" description="Disordered" evidence="1">
    <location>
        <begin position="70"/>
        <end position="94"/>
    </location>
</feature>
<reference evidence="3" key="1">
    <citation type="submission" date="2023-10" db="EMBL/GenBank/DDBJ databases">
        <authorList>
            <person name="Domelevo Entfellner J.-B."/>
        </authorList>
    </citation>
    <scope>NUCLEOTIDE SEQUENCE</scope>
</reference>
<feature type="chain" id="PRO_5041670669" evidence="2">
    <location>
        <begin position="26"/>
        <end position="94"/>
    </location>
</feature>
<dbReference type="EMBL" id="OY731398">
    <property type="protein sequence ID" value="CAJ1918997.1"/>
    <property type="molecule type" value="Genomic_DNA"/>
</dbReference>
<proteinExistence type="predicted"/>
<evidence type="ECO:0000313" key="4">
    <source>
        <dbReference type="Proteomes" id="UP001189624"/>
    </source>
</evidence>
<feature type="signal peptide" evidence="2">
    <location>
        <begin position="1"/>
        <end position="25"/>
    </location>
</feature>
<dbReference type="PANTHER" id="PTHR33474">
    <property type="entry name" value="TRANSMEMBRANE PROTEIN"/>
    <property type="match status" value="1"/>
</dbReference>
<evidence type="ECO:0000256" key="2">
    <source>
        <dbReference type="SAM" id="SignalP"/>
    </source>
</evidence>
<name>A0AA86S5M6_9FABA</name>
<evidence type="ECO:0000256" key="1">
    <source>
        <dbReference type="SAM" id="MobiDB-lite"/>
    </source>
</evidence>
<dbReference type="Proteomes" id="UP001189624">
    <property type="component" value="Chromosome 1"/>
</dbReference>
<gene>
    <name evidence="3" type="ORF">AYBTSS11_LOCUS3695</name>
</gene>
<keyword evidence="2" id="KW-0732">Signal</keyword>
<accession>A0AA86S5M6</accession>
<organism evidence="3 4">
    <name type="scientific">Sphenostylis stenocarpa</name>
    <dbReference type="NCBI Taxonomy" id="92480"/>
    <lineage>
        <taxon>Eukaryota</taxon>
        <taxon>Viridiplantae</taxon>
        <taxon>Streptophyta</taxon>
        <taxon>Embryophyta</taxon>
        <taxon>Tracheophyta</taxon>
        <taxon>Spermatophyta</taxon>
        <taxon>Magnoliopsida</taxon>
        <taxon>eudicotyledons</taxon>
        <taxon>Gunneridae</taxon>
        <taxon>Pentapetalae</taxon>
        <taxon>rosids</taxon>
        <taxon>fabids</taxon>
        <taxon>Fabales</taxon>
        <taxon>Fabaceae</taxon>
        <taxon>Papilionoideae</taxon>
        <taxon>50 kb inversion clade</taxon>
        <taxon>NPAAA clade</taxon>
        <taxon>indigoferoid/millettioid clade</taxon>
        <taxon>Phaseoleae</taxon>
        <taxon>Sphenostylis</taxon>
    </lineage>
</organism>
<dbReference type="AlphaFoldDB" id="A0AA86S5M6"/>
<evidence type="ECO:0000313" key="3">
    <source>
        <dbReference type="EMBL" id="CAJ1918997.1"/>
    </source>
</evidence>
<keyword evidence="4" id="KW-1185">Reference proteome</keyword>